<dbReference type="Gene3D" id="3.40.50.1820">
    <property type="entry name" value="alpha/beta hydrolase"/>
    <property type="match status" value="1"/>
</dbReference>
<sequence length="472" mass="53752">MTLKKFNYLLISILICIFEIGLSGTVRGKEIVEMKHKSKHTIFLIHGIGGNKKHFGKMDKALKSVLNGKNEDVEYSIVNVEYDTGNDNKTPYDFAKDINTIIQKTTASGLFQKQDKISLIMHSQGGLVGSIWLFQSMQSTPGYATPKIITHVDSFITLATPFWGAKTAQWGSEIKSLAKRLGTDLPLPFGQKELEQMSFGSDMIYDFRQAMINPEFKPIIDYLKKNIRFLNIVGVADVLNPLGIFISGSKKYEDDGAVPLSSARFDFLYLKSLKDQYEQGDRVLLKENKSIEMSPYIVVNALHRSPVPDLKNFASIVQVTKDCINNKYCGHPSFKYIVDHLQGKKVRQRDEKLGDFKTFLIDINVQLPKNLKFKKEDVKIEFFKLDGGSLKDSNIEISHALELNSEGKRFSDDEPHHLRAYYMGSIKRFLPHRENAILLKISMEGLRSRFIEVKLKESYSTFIEVNLINKTI</sequence>
<dbReference type="EMBL" id="UOGJ01000103">
    <property type="protein sequence ID" value="VAX36637.1"/>
    <property type="molecule type" value="Genomic_DNA"/>
</dbReference>
<dbReference type="AlphaFoldDB" id="A0A3B1E3A1"/>
<dbReference type="InterPro" id="IPR029058">
    <property type="entry name" value="AB_hydrolase_fold"/>
</dbReference>
<accession>A0A3B1E3A1</accession>
<protein>
    <recommendedName>
        <fullName evidence="1">DUF676 domain-containing protein</fullName>
    </recommendedName>
</protein>
<dbReference type="SUPFAM" id="SSF53474">
    <property type="entry name" value="alpha/beta-Hydrolases"/>
    <property type="match status" value="1"/>
</dbReference>
<proteinExistence type="predicted"/>
<evidence type="ECO:0000313" key="2">
    <source>
        <dbReference type="EMBL" id="VAX36637.1"/>
    </source>
</evidence>
<reference evidence="2" key="1">
    <citation type="submission" date="2018-06" db="EMBL/GenBank/DDBJ databases">
        <authorList>
            <person name="Zhirakovskaya E."/>
        </authorList>
    </citation>
    <scope>NUCLEOTIDE SEQUENCE</scope>
</reference>
<evidence type="ECO:0000259" key="1">
    <source>
        <dbReference type="Pfam" id="PF05057"/>
    </source>
</evidence>
<dbReference type="Pfam" id="PF05057">
    <property type="entry name" value="DUF676"/>
    <property type="match status" value="1"/>
</dbReference>
<dbReference type="InterPro" id="IPR007751">
    <property type="entry name" value="DUF676_lipase-like"/>
</dbReference>
<feature type="domain" description="DUF676" evidence="1">
    <location>
        <begin position="36"/>
        <end position="169"/>
    </location>
</feature>
<organism evidence="2">
    <name type="scientific">hydrothermal vent metagenome</name>
    <dbReference type="NCBI Taxonomy" id="652676"/>
    <lineage>
        <taxon>unclassified sequences</taxon>
        <taxon>metagenomes</taxon>
        <taxon>ecological metagenomes</taxon>
    </lineage>
</organism>
<name>A0A3B1E3A1_9ZZZZ</name>
<gene>
    <name evidence="2" type="ORF">MNBD_UNCLBAC01-20</name>
</gene>